<accession>A0A5K7ZP38</accession>
<gene>
    <name evidence="5" type="ORF">DSCO28_27830</name>
</gene>
<dbReference type="AlphaFoldDB" id="A0A5K7ZP38"/>
<sequence length="315" mass="35800">MSGYTEKMREIAGRLLGDCSVQMVIGFRKGTLPMMNEPCFVTNPEQVPSLVWDSNCGINLANYLTNRKEKIAVFAKGCDSRNIVNHIVENKIKRDQLHIVGVPCTGMIDKRKITGMVNGEILETTETEDTIKVRTAEAETLFDKREVLQQNCALCIHRNPVIFDEMVADPVAEQTDIDRYADVRKIEEMDSKEKWQFFDDLLSPCIRCYACRNACPLCYCPTCFVDESKPQWVGKGQDPIDVRTFHFLRAYHCAGRCTDCGACQRACPVGIDMRLLTRKLEKDCQEQFGWEAGLSLDQRPALDVYQTNDPGDFIK</sequence>
<dbReference type="KEGG" id="dov:DSCO28_27830"/>
<evidence type="ECO:0000259" key="4">
    <source>
        <dbReference type="PROSITE" id="PS51379"/>
    </source>
</evidence>
<protein>
    <submittedName>
        <fullName evidence="5">4Fe-4S ferredoxin</fullName>
    </submittedName>
</protein>
<proteinExistence type="predicted"/>
<dbReference type="GO" id="GO:0051536">
    <property type="term" value="F:iron-sulfur cluster binding"/>
    <property type="evidence" value="ECO:0007669"/>
    <property type="project" value="UniProtKB-KW"/>
</dbReference>
<evidence type="ECO:0000313" key="6">
    <source>
        <dbReference type="Proteomes" id="UP000425960"/>
    </source>
</evidence>
<dbReference type="PROSITE" id="PS00198">
    <property type="entry name" value="4FE4S_FER_1"/>
    <property type="match status" value="1"/>
</dbReference>
<dbReference type="EMBL" id="AP021876">
    <property type="protein sequence ID" value="BBO82217.1"/>
    <property type="molecule type" value="Genomic_DNA"/>
</dbReference>
<dbReference type="InterPro" id="IPR009051">
    <property type="entry name" value="Helical_ferredxn"/>
</dbReference>
<evidence type="ECO:0000256" key="1">
    <source>
        <dbReference type="ARBA" id="ARBA00022723"/>
    </source>
</evidence>
<dbReference type="Proteomes" id="UP000425960">
    <property type="component" value="Chromosome"/>
</dbReference>
<dbReference type="PROSITE" id="PS51379">
    <property type="entry name" value="4FE4S_FER_2"/>
    <property type="match status" value="1"/>
</dbReference>
<dbReference type="InterPro" id="IPR017900">
    <property type="entry name" value="4Fe4S_Fe_S_CS"/>
</dbReference>
<keyword evidence="2" id="KW-0408">Iron</keyword>
<organism evidence="5 6">
    <name type="scientific">Desulfosarcina ovata subsp. sediminis</name>
    <dbReference type="NCBI Taxonomy" id="885957"/>
    <lineage>
        <taxon>Bacteria</taxon>
        <taxon>Pseudomonadati</taxon>
        <taxon>Thermodesulfobacteriota</taxon>
        <taxon>Desulfobacteria</taxon>
        <taxon>Desulfobacterales</taxon>
        <taxon>Desulfosarcinaceae</taxon>
        <taxon>Desulfosarcina</taxon>
    </lineage>
</organism>
<reference evidence="5 6" key="1">
    <citation type="submission" date="2019-11" db="EMBL/GenBank/DDBJ databases">
        <title>Comparative genomics of hydrocarbon-degrading Desulfosarcina strains.</title>
        <authorList>
            <person name="Watanabe M."/>
            <person name="Kojima H."/>
            <person name="Fukui M."/>
        </authorList>
    </citation>
    <scope>NUCLEOTIDE SEQUENCE [LARGE SCALE GENOMIC DNA]</scope>
    <source>
        <strain evidence="5 6">28bB2T</strain>
    </source>
</reference>
<dbReference type="RefSeq" id="WP_155310630.1">
    <property type="nucleotide sequence ID" value="NZ_AP021876.1"/>
</dbReference>
<name>A0A5K7ZP38_9BACT</name>
<dbReference type="SUPFAM" id="SSF46548">
    <property type="entry name" value="alpha-helical ferredoxin"/>
    <property type="match status" value="1"/>
</dbReference>
<evidence type="ECO:0000313" key="5">
    <source>
        <dbReference type="EMBL" id="BBO82217.1"/>
    </source>
</evidence>
<keyword evidence="1" id="KW-0479">Metal-binding</keyword>
<feature type="domain" description="4Fe-4S ferredoxin-type" evidence="4">
    <location>
        <begin position="248"/>
        <end position="278"/>
    </location>
</feature>
<evidence type="ECO:0000256" key="3">
    <source>
        <dbReference type="ARBA" id="ARBA00023014"/>
    </source>
</evidence>
<dbReference type="Pfam" id="PF13183">
    <property type="entry name" value="Fer4_8"/>
    <property type="match status" value="1"/>
</dbReference>
<dbReference type="Gene3D" id="1.10.1060.10">
    <property type="entry name" value="Alpha-helical ferredoxin"/>
    <property type="match status" value="1"/>
</dbReference>
<dbReference type="GO" id="GO:0046872">
    <property type="term" value="F:metal ion binding"/>
    <property type="evidence" value="ECO:0007669"/>
    <property type="project" value="UniProtKB-KW"/>
</dbReference>
<keyword evidence="3" id="KW-0411">Iron-sulfur</keyword>
<evidence type="ECO:0000256" key="2">
    <source>
        <dbReference type="ARBA" id="ARBA00023004"/>
    </source>
</evidence>
<dbReference type="InterPro" id="IPR017896">
    <property type="entry name" value="4Fe4S_Fe-S-bd"/>
</dbReference>